<keyword evidence="3" id="KW-0732">Signal</keyword>
<feature type="transmembrane region" description="Helical" evidence="2">
    <location>
        <begin position="925"/>
        <end position="944"/>
    </location>
</feature>
<evidence type="ECO:0000256" key="3">
    <source>
        <dbReference type="SAM" id="SignalP"/>
    </source>
</evidence>
<dbReference type="InterPro" id="IPR002035">
    <property type="entry name" value="VWF_A"/>
</dbReference>
<feature type="domain" description="VWFA" evidence="4">
    <location>
        <begin position="358"/>
        <end position="518"/>
    </location>
</feature>
<evidence type="ECO:0000256" key="2">
    <source>
        <dbReference type="SAM" id="Phobius"/>
    </source>
</evidence>
<proteinExistence type="predicted"/>
<keyword evidence="2" id="KW-0472">Membrane</keyword>
<dbReference type="Pfam" id="PF17802">
    <property type="entry name" value="SpaA"/>
    <property type="match status" value="1"/>
</dbReference>
<organism evidence="5 6">
    <name type="scientific">Corynebacterium imitans</name>
    <dbReference type="NCBI Taxonomy" id="156978"/>
    <lineage>
        <taxon>Bacteria</taxon>
        <taxon>Bacillati</taxon>
        <taxon>Actinomycetota</taxon>
        <taxon>Actinomycetes</taxon>
        <taxon>Mycobacteriales</taxon>
        <taxon>Corynebacteriaceae</taxon>
        <taxon>Corynebacterium</taxon>
    </lineage>
</organism>
<feature type="chain" id="PRO_5039136140" evidence="3">
    <location>
        <begin position="31"/>
        <end position="949"/>
    </location>
</feature>
<protein>
    <submittedName>
        <fullName evidence="5">Putative secreted protein</fullName>
    </submittedName>
</protein>
<evidence type="ECO:0000313" key="6">
    <source>
        <dbReference type="Proteomes" id="UP000215374"/>
    </source>
</evidence>
<dbReference type="EMBL" id="LT906467">
    <property type="protein sequence ID" value="SNV83540.1"/>
    <property type="molecule type" value="Genomic_DNA"/>
</dbReference>
<dbReference type="OrthoDB" id="4424254at2"/>
<feature type="signal peptide" evidence="3">
    <location>
        <begin position="1"/>
        <end position="30"/>
    </location>
</feature>
<dbReference type="SUPFAM" id="SSF53300">
    <property type="entry name" value="vWA-like"/>
    <property type="match status" value="1"/>
</dbReference>
<reference evidence="5 6" key="1">
    <citation type="submission" date="2017-06" db="EMBL/GenBank/DDBJ databases">
        <authorList>
            <consortium name="Pathogen Informatics"/>
        </authorList>
    </citation>
    <scope>NUCLEOTIDE SEQUENCE [LARGE SCALE GENOMIC DNA]</scope>
    <source>
        <strain evidence="5 6">NCTC13015</strain>
    </source>
</reference>
<evidence type="ECO:0000256" key="1">
    <source>
        <dbReference type="SAM" id="MobiDB-lite"/>
    </source>
</evidence>
<dbReference type="Gene3D" id="2.60.40.10">
    <property type="entry name" value="Immunoglobulins"/>
    <property type="match status" value="1"/>
</dbReference>
<name>A0A240AJL8_9CORY</name>
<dbReference type="Gene3D" id="3.40.50.410">
    <property type="entry name" value="von Willebrand factor, type A domain"/>
    <property type="match status" value="1"/>
</dbReference>
<dbReference type="PROSITE" id="PS50234">
    <property type="entry name" value="VWFA"/>
    <property type="match status" value="1"/>
</dbReference>
<feature type="region of interest" description="Disordered" evidence="1">
    <location>
        <begin position="151"/>
        <end position="188"/>
    </location>
</feature>
<evidence type="ECO:0000313" key="5">
    <source>
        <dbReference type="EMBL" id="SNV83540.1"/>
    </source>
</evidence>
<evidence type="ECO:0000259" key="4">
    <source>
        <dbReference type="PROSITE" id="PS50234"/>
    </source>
</evidence>
<dbReference type="InterPro" id="IPR041033">
    <property type="entry name" value="SpaA_PFL_dom_1"/>
</dbReference>
<sequence length="949" mass="102869">MKRMETMKMLRSVARKSVAAAFTLMLVLGAAPFAVENGSSTLSTPAAEAQTTVQAPVTINSVNSEYSNVFSVHLGATEAMSMTRLTINTTEKFASRTDTGDRRLTINGKSYPVSSISATQKTLTVSLPDGVEVQPGTPIVVQWRAGQAKAPKLSSMTATMEGTELAPPEPPEEGNPTEAKNFRPLGNDREYDKCQTDNGLLFSKTWWDNKQGTRKFGGKSVGVVEVKVDGVFDLANAINTADPRLQLRFGSTQAGWTELKKDIDYTITVSGDSVYFKLNEDHKRADPSVVSYDVEARIPLNTTPSGCQMTLWHQGPEWFNRDAEKIDVNAPETPREQLLDWLPASSPNPPLPQRCGGKIALVFDTSDSIAREQGRGVFASRDAGLGVINALQGTGSQMAIYNFASAPKSIPGMSTDTLSLNNEDDVQKLRDAVNAIAEPFTRNGRGGTNYEAGLNQVPPGEFDVVYFISDGLPTTSKRDYPLGFDIGTLINQSDLSAAVNEANRLKESGTRIETVMVGFEPVNEHILKDDYFGLGTVQKQKTPKTPEAPEGIEKPWPYLDGYGYPSYYGEADFVREIVTGGEVLMWDTPDDSTTTQYDITNQPEIWRAAVRNTKSIGADISSEDAVTTVANFDDLVKELSDLVLKDCFGSINVTKLVYDDGDTSTPGEGWTFDTSVDNGEKDIVDGDDSSGRESSVTDVTGEDGSYGRSFDQSDGKGQKVTVVEHQQAGYKLRPVGEKNAVCTKNVFDAAIGTWTSSSADVRNVNDDPTKPGFGVDVPFRGIVNCTIANETVTVKIDLSVEKVGFDNKEQALEGAEFTLNRVNADGTQELVKILKGTDLRVEDLQVGAKYELVETKSPQGYQLLTRPVVFSIESADDGKPTIELEGGAEQYPEVSIRIDEKDENHSIMQVADIRKGDLPVTGGRGLGGLVLLGGFLTVAAALTGRRVRI</sequence>
<accession>A0A240AJL8</accession>
<feature type="region of interest" description="Disordered" evidence="1">
    <location>
        <begin position="664"/>
        <end position="717"/>
    </location>
</feature>
<dbReference type="InterPro" id="IPR013783">
    <property type="entry name" value="Ig-like_fold"/>
</dbReference>
<dbReference type="CDD" id="cd00198">
    <property type="entry name" value="vWFA"/>
    <property type="match status" value="1"/>
</dbReference>
<dbReference type="GO" id="GO:0005975">
    <property type="term" value="P:carbohydrate metabolic process"/>
    <property type="evidence" value="ECO:0007669"/>
    <property type="project" value="UniProtKB-ARBA"/>
</dbReference>
<dbReference type="InterPro" id="IPR036465">
    <property type="entry name" value="vWFA_dom_sf"/>
</dbReference>
<dbReference type="RefSeq" id="WP_158407429.1">
    <property type="nucleotide sequence ID" value="NZ_CP009211.1"/>
</dbReference>
<keyword evidence="2" id="KW-0812">Transmembrane</keyword>
<dbReference type="Proteomes" id="UP000215374">
    <property type="component" value="Chromosome 1"/>
</dbReference>
<gene>
    <name evidence="5" type="ORF">SAMEA4535761_02139</name>
</gene>
<dbReference type="AlphaFoldDB" id="A0A240AJL8"/>
<keyword evidence="2" id="KW-1133">Transmembrane helix</keyword>